<reference evidence="2 3" key="1">
    <citation type="journal article" date="2018" name="Front. Plant Sci.">
        <title>Red Clover (Trifolium pratense) and Zigzag Clover (T. medium) - A Picture of Genomic Similarities and Differences.</title>
        <authorList>
            <person name="Dluhosova J."/>
            <person name="Istvanek J."/>
            <person name="Nedelnik J."/>
            <person name="Repkova J."/>
        </authorList>
    </citation>
    <scope>NUCLEOTIDE SEQUENCE [LARGE SCALE GENOMIC DNA]</scope>
    <source>
        <strain evidence="3">cv. 10/8</strain>
        <tissue evidence="2">Leaf</tissue>
    </source>
</reference>
<keyword evidence="3" id="KW-1185">Reference proteome</keyword>
<organism evidence="2 3">
    <name type="scientific">Trifolium medium</name>
    <dbReference type="NCBI Taxonomy" id="97028"/>
    <lineage>
        <taxon>Eukaryota</taxon>
        <taxon>Viridiplantae</taxon>
        <taxon>Streptophyta</taxon>
        <taxon>Embryophyta</taxon>
        <taxon>Tracheophyta</taxon>
        <taxon>Spermatophyta</taxon>
        <taxon>Magnoliopsida</taxon>
        <taxon>eudicotyledons</taxon>
        <taxon>Gunneridae</taxon>
        <taxon>Pentapetalae</taxon>
        <taxon>rosids</taxon>
        <taxon>fabids</taxon>
        <taxon>Fabales</taxon>
        <taxon>Fabaceae</taxon>
        <taxon>Papilionoideae</taxon>
        <taxon>50 kb inversion clade</taxon>
        <taxon>NPAAA clade</taxon>
        <taxon>Hologalegina</taxon>
        <taxon>IRL clade</taxon>
        <taxon>Trifolieae</taxon>
        <taxon>Trifolium</taxon>
    </lineage>
</organism>
<comment type="caution">
    <text evidence="2">The sequence shown here is derived from an EMBL/GenBank/DDBJ whole genome shotgun (WGS) entry which is preliminary data.</text>
</comment>
<feature type="non-terminal residue" evidence="2">
    <location>
        <position position="1"/>
    </location>
</feature>
<feature type="region of interest" description="Disordered" evidence="1">
    <location>
        <begin position="90"/>
        <end position="119"/>
    </location>
</feature>
<evidence type="ECO:0000313" key="3">
    <source>
        <dbReference type="Proteomes" id="UP000265520"/>
    </source>
</evidence>
<evidence type="ECO:0000256" key="1">
    <source>
        <dbReference type="SAM" id="MobiDB-lite"/>
    </source>
</evidence>
<proteinExistence type="predicted"/>
<sequence>HREPRGPPSLFLNYSPLTVSREHILTECHALEFRQGGIKFPKQVPVKPRQDKNKWCRYHRSHGHVTEECIHLKDAIEVLIRDEHLKRFVQRKENPRPEHREASAVEKEKPATGRQEPKQIAMSIWRPEDFYVPKDISAEFSALSRWENFPQAMVISGGGFNKITIRSVKRKFDELIGKSSNMSATLDKTKFKSLPLAFYLEELPGGSANANIPLLIREVMANFEVRRILVDPGSSVDIMY</sequence>
<dbReference type="AlphaFoldDB" id="A0A392PSC5"/>
<name>A0A392PSC5_9FABA</name>
<evidence type="ECO:0008006" key="4">
    <source>
        <dbReference type="Google" id="ProtNLM"/>
    </source>
</evidence>
<feature type="non-terminal residue" evidence="2">
    <location>
        <position position="240"/>
    </location>
</feature>
<dbReference type="Proteomes" id="UP000265520">
    <property type="component" value="Unassembled WGS sequence"/>
</dbReference>
<protein>
    <recommendedName>
        <fullName evidence="4">Gag-pol polyprotein</fullName>
    </recommendedName>
</protein>
<feature type="compositionally biased region" description="Basic and acidic residues" evidence="1">
    <location>
        <begin position="90"/>
        <end position="117"/>
    </location>
</feature>
<dbReference type="EMBL" id="LXQA010092260">
    <property type="protein sequence ID" value="MCI14399.1"/>
    <property type="molecule type" value="Genomic_DNA"/>
</dbReference>
<evidence type="ECO:0000313" key="2">
    <source>
        <dbReference type="EMBL" id="MCI14399.1"/>
    </source>
</evidence>
<accession>A0A392PSC5</accession>